<dbReference type="SMART" id="SM00388">
    <property type="entry name" value="HisKA"/>
    <property type="match status" value="1"/>
</dbReference>
<dbReference type="CDD" id="cd16922">
    <property type="entry name" value="HATPase_EvgS-ArcB-TorS-like"/>
    <property type="match status" value="1"/>
</dbReference>
<dbReference type="Pfam" id="PF00497">
    <property type="entry name" value="SBP_bac_3"/>
    <property type="match status" value="1"/>
</dbReference>
<dbReference type="BioCyc" id="SONE211586:G1GMP-3706-MONOMER"/>
<reference evidence="22 23" key="3">
    <citation type="journal article" date="2008" name="Appl. Environ. Microbiol.">
        <title>Identification of mobile elements and pseudogenes in the Shewanella oneidensis MR-1 genome.</title>
        <authorList>
            <person name="Romine M.F."/>
            <person name="Carlson T.S."/>
            <person name="Norbeck A.D."/>
            <person name="McCue L.A."/>
            <person name="Lipton M.S."/>
        </authorList>
    </citation>
    <scope>NUCLEOTIDE SEQUENCE [LARGE SCALE GENOMIC DNA]</scope>
    <source>
        <strain evidence="23">ATCC 700550 / JCM 31522 / CIP 106686 / LMG 19005 / NCIMB 14063 / MR-1</strain>
    </source>
</reference>
<protein>
    <recommendedName>
        <fullName evidence="15">Sensory/regulatory protein RpfC</fullName>
        <ecNumber evidence="3">2.7.13.3</ecNumber>
    </recommendedName>
</protein>
<dbReference type="PaxDb" id="211586-SO_4002"/>
<keyword evidence="13 18" id="KW-0472">Membrane</keyword>
<dbReference type="SUPFAM" id="SSF47384">
    <property type="entry name" value="Homodimeric domain of signal transducing histidine kinase"/>
    <property type="match status" value="1"/>
</dbReference>
<dbReference type="Pfam" id="PF13188">
    <property type="entry name" value="PAS_8"/>
    <property type="match status" value="2"/>
</dbReference>
<evidence type="ECO:0000256" key="18">
    <source>
        <dbReference type="SAM" id="Phobius"/>
    </source>
</evidence>
<reference evidence="22 23" key="4">
    <citation type="journal article" date="2011" name="BMC Genomics">
        <title>Genome-wide protein localization prediction strategies for gram negative bacteria.</title>
        <authorList>
            <person name="Romine M.F."/>
        </authorList>
    </citation>
    <scope>NUCLEOTIDE SEQUENCE [LARGE SCALE GENOMIC DNA]</scope>
    <source>
        <strain evidence="23">ATCC 700550 / JCM 31522 / CIP 106686 / LMG 19005 / NCIMB 14063 / MR-1</strain>
    </source>
</reference>
<dbReference type="InterPro" id="IPR000014">
    <property type="entry name" value="PAS"/>
</dbReference>
<feature type="domain" description="Response regulatory" evidence="20">
    <location>
        <begin position="1351"/>
        <end position="1467"/>
    </location>
</feature>
<dbReference type="InterPro" id="IPR005467">
    <property type="entry name" value="His_kinase_dom"/>
</dbReference>
<dbReference type="eggNOG" id="COG0834">
    <property type="taxonomic scope" value="Bacteria"/>
</dbReference>
<dbReference type="Pfam" id="PF01627">
    <property type="entry name" value="Hpt"/>
    <property type="match status" value="1"/>
</dbReference>
<evidence type="ECO:0000256" key="8">
    <source>
        <dbReference type="ARBA" id="ARBA00022741"/>
    </source>
</evidence>
<dbReference type="Gene3D" id="1.10.287.130">
    <property type="match status" value="1"/>
</dbReference>
<evidence type="ECO:0000256" key="12">
    <source>
        <dbReference type="ARBA" id="ARBA00023012"/>
    </source>
</evidence>
<evidence type="ECO:0000256" key="6">
    <source>
        <dbReference type="ARBA" id="ARBA00022679"/>
    </source>
</evidence>
<organism evidence="22 23">
    <name type="scientific">Shewanella oneidensis (strain ATCC 700550 / JCM 31522 / CIP 106686 / LMG 19005 / NCIMB 14063 / MR-1)</name>
    <dbReference type="NCBI Taxonomy" id="211586"/>
    <lineage>
        <taxon>Bacteria</taxon>
        <taxon>Pseudomonadati</taxon>
        <taxon>Pseudomonadota</taxon>
        <taxon>Gammaproteobacteria</taxon>
        <taxon>Alteromonadales</taxon>
        <taxon>Shewanellaceae</taxon>
        <taxon>Shewanella</taxon>
    </lineage>
</organism>
<dbReference type="InterPro" id="IPR001789">
    <property type="entry name" value="Sig_transdc_resp-reg_receiver"/>
</dbReference>
<keyword evidence="10" id="KW-0067">ATP-binding</keyword>
<name>Q8EAA6_SHEON</name>
<dbReference type="InterPro" id="IPR008207">
    <property type="entry name" value="Sig_transdc_His_kin_Hpt_dom"/>
</dbReference>
<dbReference type="EC" id="2.7.13.3" evidence="3"/>
<comment type="subunit">
    <text evidence="14">At low DSF concentrations, interacts with RpfF.</text>
</comment>
<dbReference type="KEGG" id="son:SO_4002"/>
<reference evidence="22 23" key="2">
    <citation type="journal article" date="2005" name="Proteomics">
        <title>Global detection and characterization of hypothetical proteins in Shewanella oneidensis MR-1 using LC-MS based proteomics.</title>
        <authorList>
            <person name="Elias D.A."/>
            <person name="Monroe M.E."/>
            <person name="Marshall M.J."/>
            <person name="Romine M.F."/>
            <person name="Belieav A.S."/>
            <person name="Fredrickson J.K."/>
            <person name="Anderson G.A."/>
            <person name="Smith R.D."/>
            <person name="Lipton M.S."/>
        </authorList>
    </citation>
    <scope>NUCLEOTIDE SEQUENCE [LARGE SCALE GENOMIC DNA]</scope>
    <source>
        <strain evidence="23">ATCC 700550 / JCM 31522 / CIP 106686 / LMG 19005 / NCIMB 14063 / MR-1</strain>
    </source>
</reference>
<evidence type="ECO:0000256" key="2">
    <source>
        <dbReference type="ARBA" id="ARBA00004651"/>
    </source>
</evidence>
<dbReference type="PROSITE" id="PS50109">
    <property type="entry name" value="HIS_KIN"/>
    <property type="match status" value="1"/>
</dbReference>
<dbReference type="SMART" id="SM00448">
    <property type="entry name" value="REC"/>
    <property type="match status" value="1"/>
</dbReference>
<dbReference type="FunFam" id="3.30.565.10:FF:000010">
    <property type="entry name" value="Sensor histidine kinase RcsC"/>
    <property type="match status" value="1"/>
</dbReference>
<dbReference type="PROSITE" id="PS50110">
    <property type="entry name" value="RESPONSE_REGULATORY"/>
    <property type="match status" value="1"/>
</dbReference>
<dbReference type="Gene3D" id="3.30.450.20">
    <property type="entry name" value="PAS domain"/>
    <property type="match status" value="2"/>
</dbReference>
<dbReference type="NCBIfam" id="TIGR00229">
    <property type="entry name" value="sensory_box"/>
    <property type="match status" value="1"/>
</dbReference>
<feature type="transmembrane region" description="Helical" evidence="18">
    <location>
        <begin position="51"/>
        <end position="70"/>
    </location>
</feature>
<comment type="subcellular location">
    <subcellularLocation>
        <location evidence="2">Cell membrane</location>
        <topology evidence="2">Multi-pass membrane protein</topology>
    </subcellularLocation>
</comment>
<dbReference type="SUPFAM" id="SSF55874">
    <property type="entry name" value="ATPase domain of HSP90 chaperone/DNA topoisomerase II/histidine kinase"/>
    <property type="match status" value="1"/>
</dbReference>
<dbReference type="PROSITE" id="PS50894">
    <property type="entry name" value="HPT"/>
    <property type="match status" value="1"/>
</dbReference>
<keyword evidence="8" id="KW-0547">Nucleotide-binding</keyword>
<dbReference type="FunFam" id="1.10.287.130:FF:000002">
    <property type="entry name" value="Two-component osmosensing histidine kinase"/>
    <property type="match status" value="1"/>
</dbReference>
<keyword evidence="5 17" id="KW-0597">Phosphoprotein</keyword>
<dbReference type="PhylomeDB" id="Q8EAA6"/>
<evidence type="ECO:0000259" key="21">
    <source>
        <dbReference type="PROSITE" id="PS50894"/>
    </source>
</evidence>
<evidence type="ECO:0000259" key="20">
    <source>
        <dbReference type="PROSITE" id="PS50110"/>
    </source>
</evidence>
<dbReference type="InterPro" id="IPR028082">
    <property type="entry name" value="Peripla_BP_I"/>
</dbReference>
<dbReference type="InterPro" id="IPR035965">
    <property type="entry name" value="PAS-like_dom_sf"/>
</dbReference>
<dbReference type="SUPFAM" id="SSF53822">
    <property type="entry name" value="Periplasmic binding protein-like I"/>
    <property type="match status" value="1"/>
</dbReference>
<dbReference type="Gene3D" id="1.20.120.160">
    <property type="entry name" value="HPT domain"/>
    <property type="match status" value="1"/>
</dbReference>
<evidence type="ECO:0000256" key="3">
    <source>
        <dbReference type="ARBA" id="ARBA00012438"/>
    </source>
</evidence>
<dbReference type="GO" id="GO:0055085">
    <property type="term" value="P:transmembrane transport"/>
    <property type="evidence" value="ECO:0007669"/>
    <property type="project" value="UniProtKB-ARBA"/>
</dbReference>
<evidence type="ECO:0000256" key="16">
    <source>
        <dbReference type="PROSITE-ProRule" id="PRU00110"/>
    </source>
</evidence>
<dbReference type="HOGENOM" id="CLU_002937_0_0_6"/>
<dbReference type="CDD" id="cd00082">
    <property type="entry name" value="HisKA"/>
    <property type="match status" value="1"/>
</dbReference>
<dbReference type="InterPro" id="IPR011006">
    <property type="entry name" value="CheY-like_superfamily"/>
</dbReference>
<feature type="transmembrane region" description="Helical" evidence="18">
    <location>
        <begin position="674"/>
        <end position="696"/>
    </location>
</feature>
<dbReference type="Pfam" id="PF00072">
    <property type="entry name" value="Response_reg"/>
    <property type="match status" value="1"/>
</dbReference>
<dbReference type="SMART" id="SM00091">
    <property type="entry name" value="PAS"/>
    <property type="match status" value="2"/>
</dbReference>
<dbReference type="SUPFAM" id="SSF47226">
    <property type="entry name" value="Histidine-containing phosphotransfer domain, HPT domain"/>
    <property type="match status" value="1"/>
</dbReference>
<keyword evidence="12" id="KW-0902">Two-component regulatory system</keyword>
<keyword evidence="9 22" id="KW-0418">Kinase</keyword>
<comment type="catalytic activity">
    <reaction evidence="1">
        <text>ATP + protein L-histidine = ADP + protein N-phospho-L-histidine.</text>
        <dbReference type="EC" id="2.7.13.3"/>
    </reaction>
</comment>
<dbReference type="Pfam" id="PF13407">
    <property type="entry name" value="Peripla_BP_4"/>
    <property type="match status" value="1"/>
</dbReference>
<evidence type="ECO:0000256" key="14">
    <source>
        <dbReference type="ARBA" id="ARBA00064003"/>
    </source>
</evidence>
<evidence type="ECO:0000256" key="15">
    <source>
        <dbReference type="ARBA" id="ARBA00068150"/>
    </source>
</evidence>
<feature type="domain" description="Histidine kinase" evidence="19">
    <location>
        <begin position="975"/>
        <end position="1196"/>
    </location>
</feature>
<dbReference type="InterPro" id="IPR003594">
    <property type="entry name" value="HATPase_dom"/>
</dbReference>
<dbReference type="eggNOG" id="COG0784">
    <property type="taxonomic scope" value="Bacteria"/>
</dbReference>
<dbReference type="SMART" id="SM00062">
    <property type="entry name" value="PBPb"/>
    <property type="match status" value="1"/>
</dbReference>
<dbReference type="PANTHER" id="PTHR45339">
    <property type="entry name" value="HYBRID SIGNAL TRANSDUCTION HISTIDINE KINASE J"/>
    <property type="match status" value="1"/>
</dbReference>
<accession>Q8EAA6</accession>
<keyword evidence="11 18" id="KW-1133">Transmembrane helix</keyword>
<dbReference type="eggNOG" id="COG2198">
    <property type="taxonomic scope" value="Bacteria"/>
</dbReference>
<dbReference type="InterPro" id="IPR004358">
    <property type="entry name" value="Sig_transdc_His_kin-like_C"/>
</dbReference>
<evidence type="ECO:0000256" key="1">
    <source>
        <dbReference type="ARBA" id="ARBA00000085"/>
    </source>
</evidence>
<dbReference type="SUPFAM" id="SSF53850">
    <property type="entry name" value="Periplasmic binding protein-like II"/>
    <property type="match status" value="1"/>
</dbReference>
<dbReference type="SMART" id="SM00387">
    <property type="entry name" value="HATPase_c"/>
    <property type="match status" value="1"/>
</dbReference>
<dbReference type="PRINTS" id="PR00344">
    <property type="entry name" value="BCTRLSENSOR"/>
</dbReference>
<evidence type="ECO:0000256" key="7">
    <source>
        <dbReference type="ARBA" id="ARBA00022692"/>
    </source>
</evidence>
<dbReference type="InterPro" id="IPR036097">
    <property type="entry name" value="HisK_dim/P_sf"/>
</dbReference>
<dbReference type="SUPFAM" id="SSF55785">
    <property type="entry name" value="PYP-like sensor domain (PAS domain)"/>
    <property type="match status" value="2"/>
</dbReference>
<evidence type="ECO:0000256" key="17">
    <source>
        <dbReference type="PROSITE-ProRule" id="PRU00169"/>
    </source>
</evidence>
<dbReference type="CDD" id="cd01007">
    <property type="entry name" value="PBP2_BvgS_HisK_like"/>
    <property type="match status" value="1"/>
</dbReference>
<dbReference type="GO" id="GO:0005524">
    <property type="term" value="F:ATP binding"/>
    <property type="evidence" value="ECO:0007669"/>
    <property type="project" value="UniProtKB-KW"/>
</dbReference>
<evidence type="ECO:0000313" key="23">
    <source>
        <dbReference type="Proteomes" id="UP000008186"/>
    </source>
</evidence>
<evidence type="ECO:0000256" key="5">
    <source>
        <dbReference type="ARBA" id="ARBA00022553"/>
    </source>
</evidence>
<dbReference type="STRING" id="211586.SO_4002"/>
<keyword evidence="23" id="KW-1185">Reference proteome</keyword>
<evidence type="ECO:0000256" key="10">
    <source>
        <dbReference type="ARBA" id="ARBA00022840"/>
    </source>
</evidence>
<dbReference type="eggNOG" id="COG2205">
    <property type="taxonomic scope" value="Bacteria"/>
</dbReference>
<dbReference type="InterPro" id="IPR003661">
    <property type="entry name" value="HisK_dim/P_dom"/>
</dbReference>
<keyword evidence="4" id="KW-1003">Cell membrane</keyword>
<dbReference type="GO" id="GO:0000155">
    <property type="term" value="F:phosphorelay sensor kinase activity"/>
    <property type="evidence" value="ECO:0007669"/>
    <property type="project" value="InterPro"/>
</dbReference>
<dbReference type="InterPro" id="IPR025997">
    <property type="entry name" value="SBP_2_dom"/>
</dbReference>
<keyword evidence="7 18" id="KW-0812">Transmembrane</keyword>
<sequence length="1702" mass="188107">MVKGARLSQLGVIMAGYGLISLAILMILSAFKLVNMRTRYLAQLPLQSNVLWRLFPILFAFLFSSLSVLASPGGQIPLTTAVIDRVSAPTPVLRVSMILSVDTPFNRQIGARAQAAAVDLNIQLQVLYADGTHDGLMTLGREVMNQGIDGLIFSPVDDFGEALIREAQKLKIPVVTLRAKLDMLSSAALAELPNFIANVNINDQKSGQLLMHYLLSVDQLNRDVPAVLLIAGPQGYPNVERGVEDVQRFMNSLSTRGTLKIAYTDWSVEQALAQFDSAIAAQPALTTVVTMNASAAVAVAAKAHQQLGANAPAIGSMIWSESLVQDIKQGKIQAAITGSEFSGAIALSILFDHLSARGGPSRKGSFVAPLVVITPNNYQDYESILDFDPLRLNFRQISQHFNPDLSINELRLADLLTSEARVNFLKTLTEPELNFLRQHPSIRVGIEPDGAPIDYVDQAGKHTGLIASYLSEIAKLIPVRFEVQPTQSWGQTLKDFAADKLDMISLISASEDRKQRILFTDAIGHFPAVIVMRKDAELVDGIEGLFGKTVAVTRGDITEELLRKKYPEINIIAFDRLEDVLSTTLASQVDAAVMLLPKAGQSLLSPANKELTIVAPLDDEFEHSIGVRRDWPELQSILNKALAQIPSSTRAELDSRWFTVKYDFGMDPQQIKRWAISSAMVILGLFACFILWNYGLKRELLRRSRMAAQLESSMNKFHALFDSVMDACVIIDKRGVIKECNAALQTLLGVEDKTALVGTSLTQFHLADTFMGSAVQIAQSVEDVLKQGLLKFEADITDSQGQSIPAEVTLKSIELNTERFVLATYHNLAERRLVDRLIRHERNLLKNVLGMSPIGVWVCVNGTCRYVNAQMTLMTGLEVEHAVADIFLQPKDYWHYIRELAPEQECITFESKLKGYHGQILDVLFTAYPTFYDGQHANLCWALDITQEKAIQAELASAKLQADAANRAKSDFLANMSHEIRTPMNAIIGMSYLALQTDLAEKRKDYIAKVHQAAGSLLNIINDILDFSKIEANKLTVEHIEFDLDEVLTQLNNVIGFKVEENSMRLIYDIATDCPRYFIGDPQRLGQILLNYCNNAVKFSPKGSDILLSCQAELDKQGATLTFCVADDGIGIPLDKQARLFHSFEQGDTSTSRKYGGTGLGLAICKRLSELMQGEVWCESELGQGSRFYLRLHLPLVKPYDLSTQFAALQGESLSIVGFMPDLSAIYSRFAARVGMQARTLEMHMALAELSACTSQHLIMCETNAFEPELLSVVLANDKLGLLLIGNGSEPVAIQSLVDKHPQIIAKQHPILLRTLGESLLLLLNRDRAPFGQHLEHQSITTLKNQLAGVELLLVEDNYLNQELAVELLRQAGARVTVAQHGQEALTLLAQQSFDCVLMDGQMPVMDGYEATRLIRAQPQFADLPIIAMTANAMDSDRERALAAGMNAQINKPFQVQQLYSTIAQHVSVHSVQSLPESPEAHDLDKAQLKQGLPLVEELDIDAGLALCNYNADLYRHLLTLFVQTGAKLLQNQQNEFSQDNLSALRLSLHTLKGVAGNIGAVSLKEDSGRLEASLTDISSLQQLDANIQETVSQEIHLLHAKLQQLLTLLAEWQTVNQPDEASQSISMTELMRLFAQLTQNLKEYNTDALSLVERLSQLTVLQPQRQLIAELKQATGQFDFSQGLELAIQLQEWAQQQLAKE</sequence>
<dbReference type="Pfam" id="PF00512">
    <property type="entry name" value="HisKA"/>
    <property type="match status" value="1"/>
</dbReference>
<evidence type="ECO:0000256" key="9">
    <source>
        <dbReference type="ARBA" id="ARBA00022777"/>
    </source>
</evidence>
<evidence type="ECO:0000256" key="11">
    <source>
        <dbReference type="ARBA" id="ARBA00022989"/>
    </source>
</evidence>
<dbReference type="InterPro" id="IPR036890">
    <property type="entry name" value="HATPase_C_sf"/>
</dbReference>
<dbReference type="Gene3D" id="3.30.565.10">
    <property type="entry name" value="Histidine kinase-like ATPase, C-terminal domain"/>
    <property type="match status" value="1"/>
</dbReference>
<dbReference type="Proteomes" id="UP000008186">
    <property type="component" value="Chromosome"/>
</dbReference>
<dbReference type="eggNOG" id="COG1879">
    <property type="taxonomic scope" value="Bacteria"/>
</dbReference>
<feature type="domain" description="HPt" evidence="21">
    <location>
        <begin position="1511"/>
        <end position="1613"/>
    </location>
</feature>
<dbReference type="PATRIC" id="fig|211586.12.peg.3881"/>
<keyword evidence="6 22" id="KW-0808">Transferase</keyword>
<gene>
    <name evidence="22" type="ordered locus">SO_4002</name>
</gene>
<dbReference type="InterPro" id="IPR001638">
    <property type="entry name" value="Solute-binding_3/MltF_N"/>
</dbReference>
<dbReference type="Gene3D" id="3.40.50.2300">
    <property type="match status" value="3"/>
</dbReference>
<dbReference type="CDD" id="cd17546">
    <property type="entry name" value="REC_hyHK_CKI1_RcsC-like"/>
    <property type="match status" value="1"/>
</dbReference>
<dbReference type="Gene3D" id="3.40.190.10">
    <property type="entry name" value="Periplasmic binding protein-like II"/>
    <property type="match status" value="2"/>
</dbReference>
<reference evidence="22 23" key="1">
    <citation type="journal article" date="2002" name="Nat. Biotechnol.">
        <title>Genome sequence of the dissimilatory metal ion-reducing bacterium Shewanella oneidensis.</title>
        <authorList>
            <person name="Heidelberg J.F."/>
            <person name="Paulsen I.T."/>
            <person name="Nelson K.E."/>
            <person name="Gaidos E.J."/>
            <person name="Nelson W.C."/>
            <person name="Read T.D."/>
            <person name="Eisen J.A."/>
            <person name="Seshadri R."/>
            <person name="Ward N."/>
            <person name="Methe B."/>
            <person name="Clayton R.A."/>
            <person name="Meyer T."/>
            <person name="Tsapin A."/>
            <person name="Scott J."/>
            <person name="Beanan M."/>
            <person name="Brinkac L."/>
            <person name="Daugherty S."/>
            <person name="DeBoy R.T."/>
            <person name="Dodson R.J."/>
            <person name="Durkin A.S."/>
            <person name="Haft D.H."/>
            <person name="Kolonay J.F."/>
            <person name="Madupu R."/>
            <person name="Peterson J.D."/>
            <person name="Umayam L.A."/>
            <person name="White O."/>
            <person name="Wolf A.M."/>
            <person name="Vamathevan J."/>
            <person name="Weidman J."/>
            <person name="Impraim M."/>
            <person name="Lee K."/>
            <person name="Berry K."/>
            <person name="Lee C."/>
            <person name="Mueller J."/>
            <person name="Khouri H."/>
            <person name="Gill J."/>
            <person name="Utterback T.R."/>
            <person name="McDonald L.A."/>
            <person name="Feldblyum T.V."/>
            <person name="Smith H.O."/>
            <person name="Venter J.C."/>
            <person name="Nealson K.H."/>
            <person name="Fraser C.M."/>
        </authorList>
    </citation>
    <scope>NUCLEOTIDE SEQUENCE [LARGE SCALE GENOMIC DNA]</scope>
    <source>
        <strain evidence="23">ATCC 700550 / JCM 31522 / CIP 106686 / LMG 19005 / NCIMB 14063 / MR-1</strain>
    </source>
</reference>
<dbReference type="PANTHER" id="PTHR45339:SF1">
    <property type="entry name" value="HYBRID SIGNAL TRANSDUCTION HISTIDINE KINASE J"/>
    <property type="match status" value="1"/>
</dbReference>
<feature type="modified residue" description="Phosphohistidine" evidence="16">
    <location>
        <position position="1550"/>
    </location>
</feature>
<evidence type="ECO:0000256" key="4">
    <source>
        <dbReference type="ARBA" id="ARBA00022475"/>
    </source>
</evidence>
<evidence type="ECO:0000256" key="13">
    <source>
        <dbReference type="ARBA" id="ARBA00023136"/>
    </source>
</evidence>
<evidence type="ECO:0000313" key="22">
    <source>
        <dbReference type="EMBL" id="AAN56976.2"/>
    </source>
</evidence>
<dbReference type="SUPFAM" id="SSF52172">
    <property type="entry name" value="CheY-like"/>
    <property type="match status" value="1"/>
</dbReference>
<dbReference type="OrthoDB" id="9810730at2"/>
<feature type="modified residue" description="4-aspartylphosphate" evidence="17">
    <location>
        <position position="1400"/>
    </location>
</feature>
<dbReference type="Pfam" id="PF02518">
    <property type="entry name" value="HATPase_c"/>
    <property type="match status" value="1"/>
</dbReference>
<dbReference type="GO" id="GO:0005886">
    <property type="term" value="C:plasma membrane"/>
    <property type="evidence" value="ECO:0007669"/>
    <property type="project" value="UniProtKB-SubCell"/>
</dbReference>
<dbReference type="EMBL" id="AE014299">
    <property type="protein sequence ID" value="AAN56976.2"/>
    <property type="molecule type" value="Genomic_DNA"/>
</dbReference>
<feature type="transmembrane region" description="Helical" evidence="18">
    <location>
        <begin position="12"/>
        <end position="31"/>
    </location>
</feature>
<proteinExistence type="predicted"/>
<evidence type="ECO:0000259" key="19">
    <source>
        <dbReference type="PROSITE" id="PS50109"/>
    </source>
</evidence>
<dbReference type="InterPro" id="IPR036641">
    <property type="entry name" value="HPT_dom_sf"/>
</dbReference>